<dbReference type="STRING" id="1121429.SAMN02745133_00054"/>
<dbReference type="PROSITE" id="PS51257">
    <property type="entry name" value="PROKAR_LIPOPROTEIN"/>
    <property type="match status" value="1"/>
</dbReference>
<reference evidence="2" key="1">
    <citation type="submission" date="2016-11" db="EMBL/GenBank/DDBJ databases">
        <authorList>
            <person name="Varghese N."/>
            <person name="Submissions S."/>
        </authorList>
    </citation>
    <scope>NUCLEOTIDE SEQUENCE [LARGE SCALE GENOMIC DNA]</scope>
    <source>
        <strain evidence="2">DSM 12395</strain>
    </source>
</reference>
<accession>A0A1M4SBB7</accession>
<evidence type="ECO:0000313" key="2">
    <source>
        <dbReference type="Proteomes" id="UP000184148"/>
    </source>
</evidence>
<sequence length="73" mass="7862">MMIKGWKIQLCKLIAFPAWIPIAASCILMALVSCCSWLFLAAPGKFLGGFFSAASPALAQRKILSVKSNTTDL</sequence>
<dbReference type="AlphaFoldDB" id="A0A1M4SBB7"/>
<evidence type="ECO:0000313" key="1">
    <source>
        <dbReference type="EMBL" id="SHE29523.1"/>
    </source>
</evidence>
<organism evidence="1 2">
    <name type="scientific">Desulforamulus putei DSM 12395</name>
    <dbReference type="NCBI Taxonomy" id="1121429"/>
    <lineage>
        <taxon>Bacteria</taxon>
        <taxon>Bacillati</taxon>
        <taxon>Bacillota</taxon>
        <taxon>Clostridia</taxon>
        <taxon>Eubacteriales</taxon>
        <taxon>Peptococcaceae</taxon>
        <taxon>Desulforamulus</taxon>
    </lineage>
</organism>
<proteinExistence type="predicted"/>
<gene>
    <name evidence="1" type="ORF">SAMN02745133_00054</name>
</gene>
<dbReference type="Proteomes" id="UP000184148">
    <property type="component" value="Unassembled WGS sequence"/>
</dbReference>
<protein>
    <submittedName>
        <fullName evidence="1">Uncharacterized protein</fullName>
    </submittedName>
</protein>
<keyword evidence="2" id="KW-1185">Reference proteome</keyword>
<dbReference type="EMBL" id="FQUY01000001">
    <property type="protein sequence ID" value="SHE29523.1"/>
    <property type="molecule type" value="Genomic_DNA"/>
</dbReference>
<name>A0A1M4SBB7_9FIRM</name>